<evidence type="ECO:0000313" key="8">
    <source>
        <dbReference type="EMBL" id="KAK5644972.1"/>
    </source>
</evidence>
<comment type="caution">
    <text evidence="8">The sequence shown here is derived from an EMBL/GenBank/DDBJ whole genome shotgun (WGS) entry which is preliminary data.</text>
</comment>
<dbReference type="Pfam" id="PF13873">
    <property type="entry name" value="Myb_DNA-bind_5"/>
    <property type="match status" value="1"/>
</dbReference>
<keyword evidence="4" id="KW-0804">Transcription</keyword>
<reference evidence="8 9" key="1">
    <citation type="journal article" date="2024" name="Insects">
        <title>An Improved Chromosome-Level Genome Assembly of the Firefly Pyrocoelia pectoralis.</title>
        <authorList>
            <person name="Fu X."/>
            <person name="Meyer-Rochow V.B."/>
            <person name="Ballantyne L."/>
            <person name="Zhu X."/>
        </authorList>
    </citation>
    <scope>NUCLEOTIDE SEQUENCE [LARGE SCALE GENOMIC DNA]</scope>
    <source>
        <strain evidence="8">XCY_ONT2</strain>
    </source>
</reference>
<comment type="subunit">
    <text evidence="1">Self-associates forming complexes of several hundred monomers.</text>
</comment>
<evidence type="ECO:0000256" key="2">
    <source>
        <dbReference type="ARBA" id="ARBA00016807"/>
    </source>
</evidence>
<dbReference type="InterPro" id="IPR028002">
    <property type="entry name" value="Myb_DNA-bind_5"/>
</dbReference>
<evidence type="ECO:0000256" key="1">
    <source>
        <dbReference type="ARBA" id="ARBA00011764"/>
    </source>
</evidence>
<name>A0AAN7ZI77_9COLE</name>
<dbReference type="Proteomes" id="UP001329430">
    <property type="component" value="Chromosome 4"/>
</dbReference>
<keyword evidence="3" id="KW-0805">Transcription regulation</keyword>
<evidence type="ECO:0000313" key="9">
    <source>
        <dbReference type="Proteomes" id="UP001329430"/>
    </source>
</evidence>
<evidence type="ECO:0000256" key="3">
    <source>
        <dbReference type="ARBA" id="ARBA00023015"/>
    </source>
</evidence>
<proteinExistence type="predicted"/>
<dbReference type="EMBL" id="JAVRBK010000004">
    <property type="protein sequence ID" value="KAK5644972.1"/>
    <property type="molecule type" value="Genomic_DNA"/>
</dbReference>
<protein>
    <recommendedName>
        <fullName evidence="2">Regulatory protein zeste</fullName>
    </recommendedName>
</protein>
<dbReference type="AlphaFoldDB" id="A0AAN7ZI77"/>
<feature type="domain" description="Myb/SANT-like DNA-binding" evidence="7">
    <location>
        <begin position="7"/>
        <end position="69"/>
    </location>
</feature>
<evidence type="ECO:0000256" key="6">
    <source>
        <dbReference type="SAM" id="MobiDB-lite"/>
    </source>
</evidence>
<accession>A0AAN7ZI77</accession>
<comment type="function">
    <text evidence="5">Involved in transvection phenomena (= synapsis-dependent gene expression), where the synaptic pairing of chromosomes carrying genes with which zeste interacts influences the expression of these genes. Zeste binds to DNA and stimulates transcription from a nearby promoter.</text>
</comment>
<sequence length="101" mass="11868">MKKRVGYISNEQKNTLMELMDKYPNLINGRFSSTFTKKDGQNQWHEIASILNAIPGAKKDWIHWRKRWGKKSDYKSHNKESNGDIIISRKSQHSSRRPPTP</sequence>
<organism evidence="8 9">
    <name type="scientific">Pyrocoelia pectoralis</name>
    <dbReference type="NCBI Taxonomy" id="417401"/>
    <lineage>
        <taxon>Eukaryota</taxon>
        <taxon>Metazoa</taxon>
        <taxon>Ecdysozoa</taxon>
        <taxon>Arthropoda</taxon>
        <taxon>Hexapoda</taxon>
        <taxon>Insecta</taxon>
        <taxon>Pterygota</taxon>
        <taxon>Neoptera</taxon>
        <taxon>Endopterygota</taxon>
        <taxon>Coleoptera</taxon>
        <taxon>Polyphaga</taxon>
        <taxon>Elateriformia</taxon>
        <taxon>Elateroidea</taxon>
        <taxon>Lampyridae</taxon>
        <taxon>Lampyrinae</taxon>
        <taxon>Pyrocoelia</taxon>
    </lineage>
</organism>
<evidence type="ECO:0000256" key="4">
    <source>
        <dbReference type="ARBA" id="ARBA00023163"/>
    </source>
</evidence>
<evidence type="ECO:0000256" key="5">
    <source>
        <dbReference type="ARBA" id="ARBA00025466"/>
    </source>
</evidence>
<feature type="region of interest" description="Disordered" evidence="6">
    <location>
        <begin position="70"/>
        <end position="101"/>
    </location>
</feature>
<evidence type="ECO:0000259" key="7">
    <source>
        <dbReference type="Pfam" id="PF13873"/>
    </source>
</evidence>
<feature type="compositionally biased region" description="Basic and acidic residues" evidence="6">
    <location>
        <begin position="70"/>
        <end position="82"/>
    </location>
</feature>
<keyword evidence="9" id="KW-1185">Reference proteome</keyword>
<feature type="compositionally biased region" description="Basic residues" evidence="6">
    <location>
        <begin position="90"/>
        <end position="101"/>
    </location>
</feature>
<gene>
    <name evidence="8" type="ORF">RI129_006272</name>
</gene>